<feature type="transmembrane region" description="Helical" evidence="2">
    <location>
        <begin position="68"/>
        <end position="89"/>
    </location>
</feature>
<dbReference type="Proteomes" id="UP001437256">
    <property type="component" value="Unassembled WGS sequence"/>
</dbReference>
<keyword evidence="2" id="KW-0812">Transmembrane</keyword>
<feature type="transmembrane region" description="Helical" evidence="2">
    <location>
        <begin position="6"/>
        <end position="26"/>
    </location>
</feature>
<dbReference type="Pfam" id="PF01554">
    <property type="entry name" value="MatE"/>
    <property type="match status" value="1"/>
</dbReference>
<accession>A0ABR2ZG84</accession>
<name>A0ABR2ZG84_9AGAR</name>
<keyword evidence="2" id="KW-1133">Transmembrane helix</keyword>
<dbReference type="InterPro" id="IPR002528">
    <property type="entry name" value="MATE_fam"/>
</dbReference>
<reference evidence="3 4" key="1">
    <citation type="submission" date="2024-05" db="EMBL/GenBank/DDBJ databases">
        <title>A draft genome resource for the thread blight pathogen Marasmius tenuissimus strain MS-2.</title>
        <authorList>
            <person name="Yulfo-Soto G.E."/>
            <person name="Baruah I.K."/>
            <person name="Amoako-Attah I."/>
            <person name="Bukari Y."/>
            <person name="Meinhardt L.W."/>
            <person name="Bailey B.A."/>
            <person name="Cohen S.P."/>
        </authorList>
    </citation>
    <scope>NUCLEOTIDE SEQUENCE [LARGE SCALE GENOMIC DNA]</scope>
    <source>
        <strain evidence="3 4">MS-2</strain>
    </source>
</reference>
<organism evidence="3 4">
    <name type="scientific">Marasmius tenuissimus</name>
    <dbReference type="NCBI Taxonomy" id="585030"/>
    <lineage>
        <taxon>Eukaryota</taxon>
        <taxon>Fungi</taxon>
        <taxon>Dikarya</taxon>
        <taxon>Basidiomycota</taxon>
        <taxon>Agaricomycotina</taxon>
        <taxon>Agaricomycetes</taxon>
        <taxon>Agaricomycetidae</taxon>
        <taxon>Agaricales</taxon>
        <taxon>Marasmiineae</taxon>
        <taxon>Marasmiaceae</taxon>
        <taxon>Marasmius</taxon>
    </lineage>
</organism>
<keyword evidence="2" id="KW-0472">Membrane</keyword>
<evidence type="ECO:0000256" key="2">
    <source>
        <dbReference type="SAM" id="Phobius"/>
    </source>
</evidence>
<sequence>MMVVSTVALIPIIALWLNSETILLLLRQDPEVARLASIYIRWMCMGLPAFTFNSVARRYFMCQDLFTVPGYIIVAVAPINALLNYLFVWGPEAIRLGFIGAPIATATSYYLISIAYIIYGTYYAPKKAWHPITTSMFKDLWLIVKLGLAGVGT</sequence>
<keyword evidence="4" id="KW-1185">Reference proteome</keyword>
<dbReference type="EMBL" id="JBBXMP010000181">
    <property type="protein sequence ID" value="KAL0060313.1"/>
    <property type="molecule type" value="Genomic_DNA"/>
</dbReference>
<gene>
    <name evidence="3" type="primary">ERC1_2</name>
    <name evidence="3" type="ORF">AAF712_012879</name>
</gene>
<comment type="similarity">
    <text evidence="1">Belongs to the multi antimicrobial extrusion (MATE) (TC 2.A.66.1) family.</text>
</comment>
<comment type="caution">
    <text evidence="3">The sequence shown here is derived from an EMBL/GenBank/DDBJ whole genome shotgun (WGS) entry which is preliminary data.</text>
</comment>
<protein>
    <submittedName>
        <fullName evidence="3">Ethionine resistance protein</fullName>
    </submittedName>
</protein>
<proteinExistence type="inferred from homology"/>
<dbReference type="PANTHER" id="PTHR11206">
    <property type="entry name" value="MULTIDRUG RESISTANCE PROTEIN"/>
    <property type="match status" value="1"/>
</dbReference>
<evidence type="ECO:0000256" key="1">
    <source>
        <dbReference type="ARBA" id="ARBA00010199"/>
    </source>
</evidence>
<feature type="transmembrane region" description="Helical" evidence="2">
    <location>
        <begin position="38"/>
        <end position="56"/>
    </location>
</feature>
<evidence type="ECO:0000313" key="3">
    <source>
        <dbReference type="EMBL" id="KAL0060313.1"/>
    </source>
</evidence>
<evidence type="ECO:0000313" key="4">
    <source>
        <dbReference type="Proteomes" id="UP001437256"/>
    </source>
</evidence>
<feature type="transmembrane region" description="Helical" evidence="2">
    <location>
        <begin position="96"/>
        <end position="119"/>
    </location>
</feature>